<feature type="compositionally biased region" description="Basic and acidic residues" evidence="1">
    <location>
        <begin position="192"/>
        <end position="202"/>
    </location>
</feature>
<sequence>MDLECGTLSVESTMAVPSSSEIGIPEASSKVYAFATESVEECDGRLHVFIPRTNSEKGSSKDSMAVESLDNWENFGDGGGDNDPLEITSISSDMSKEVADSHENTSRLYCLSDVSTTEGIVIKPDTSQQQDSDALDKLGGELAAELFEVKDEPLGDWRAVSDFNAQEDSDLHNDMCCSQERDAQGESNGKIASEHITIKDEPLENWEDAEDNRSLKAKKKSEDKEDQVCSTMAGLTRKAVIDRYFSSGDTFENVVSTMTKEYQQGFYFQCIANVQCTLRGVDEEMEWRYAT</sequence>
<reference evidence="2 3" key="2">
    <citation type="submission" date="2019-01" db="EMBL/GenBank/DDBJ databases">
        <title>The decoding of complex shrimp genome reveals the adaptation for benthos swimmer, frequently molting mechanism and breeding impact on genome.</title>
        <authorList>
            <person name="Sun Y."/>
            <person name="Gao Y."/>
            <person name="Yu Y."/>
        </authorList>
    </citation>
    <scope>NUCLEOTIDE SEQUENCE [LARGE SCALE GENOMIC DNA]</scope>
    <source>
        <tissue evidence="2">Muscle</tissue>
    </source>
</reference>
<organism evidence="2 3">
    <name type="scientific">Penaeus vannamei</name>
    <name type="common">Whiteleg shrimp</name>
    <name type="synonym">Litopenaeus vannamei</name>
    <dbReference type="NCBI Taxonomy" id="6689"/>
    <lineage>
        <taxon>Eukaryota</taxon>
        <taxon>Metazoa</taxon>
        <taxon>Ecdysozoa</taxon>
        <taxon>Arthropoda</taxon>
        <taxon>Crustacea</taxon>
        <taxon>Multicrustacea</taxon>
        <taxon>Malacostraca</taxon>
        <taxon>Eumalacostraca</taxon>
        <taxon>Eucarida</taxon>
        <taxon>Decapoda</taxon>
        <taxon>Dendrobranchiata</taxon>
        <taxon>Penaeoidea</taxon>
        <taxon>Penaeidae</taxon>
        <taxon>Penaeus</taxon>
    </lineage>
</organism>
<evidence type="ECO:0000313" key="3">
    <source>
        <dbReference type="Proteomes" id="UP000283509"/>
    </source>
</evidence>
<evidence type="ECO:0000256" key="1">
    <source>
        <dbReference type="SAM" id="MobiDB-lite"/>
    </source>
</evidence>
<dbReference type="EMBL" id="QCYY01001270">
    <property type="protein sequence ID" value="ROT79238.1"/>
    <property type="molecule type" value="Genomic_DNA"/>
</dbReference>
<proteinExistence type="predicted"/>
<dbReference type="Proteomes" id="UP000283509">
    <property type="component" value="Unassembled WGS sequence"/>
</dbReference>
<keyword evidence="3" id="KW-1185">Reference proteome</keyword>
<feature type="region of interest" description="Disordered" evidence="1">
    <location>
        <begin position="181"/>
        <end position="222"/>
    </location>
</feature>
<reference evidence="2 3" key="1">
    <citation type="submission" date="2018-04" db="EMBL/GenBank/DDBJ databases">
        <authorList>
            <person name="Zhang X."/>
            <person name="Yuan J."/>
            <person name="Li F."/>
            <person name="Xiang J."/>
        </authorList>
    </citation>
    <scope>NUCLEOTIDE SEQUENCE [LARGE SCALE GENOMIC DNA]</scope>
    <source>
        <tissue evidence="2">Muscle</tissue>
    </source>
</reference>
<comment type="caution">
    <text evidence="2">The sequence shown here is derived from an EMBL/GenBank/DDBJ whole genome shotgun (WGS) entry which is preliminary data.</text>
</comment>
<evidence type="ECO:0000313" key="2">
    <source>
        <dbReference type="EMBL" id="ROT79238.1"/>
    </source>
</evidence>
<dbReference type="OrthoDB" id="6484031at2759"/>
<gene>
    <name evidence="2" type="ORF">C7M84_002048</name>
</gene>
<accession>A0A423TRZ9</accession>
<protein>
    <submittedName>
        <fullName evidence="2">Uncharacterized protein</fullName>
    </submittedName>
</protein>
<name>A0A423TRZ9_PENVA</name>
<dbReference type="AlphaFoldDB" id="A0A423TRZ9"/>